<evidence type="ECO:0000313" key="3">
    <source>
        <dbReference type="Proteomes" id="UP000198666"/>
    </source>
</evidence>
<keyword evidence="1" id="KW-0732">Signal</keyword>
<dbReference type="InterPro" id="IPR028082">
    <property type="entry name" value="Peripla_BP_I"/>
</dbReference>
<dbReference type="Proteomes" id="UP000198666">
    <property type="component" value="Unassembled WGS sequence"/>
</dbReference>
<organism evidence="2 3">
    <name type="scientific">Terribacillus halophilus</name>
    <dbReference type="NCBI Taxonomy" id="361279"/>
    <lineage>
        <taxon>Bacteria</taxon>
        <taxon>Bacillati</taxon>
        <taxon>Bacillota</taxon>
        <taxon>Bacilli</taxon>
        <taxon>Bacillales</taxon>
        <taxon>Bacillaceae</taxon>
        <taxon>Terribacillus</taxon>
    </lineage>
</organism>
<feature type="signal peptide" evidence="1">
    <location>
        <begin position="1"/>
        <end position="16"/>
    </location>
</feature>
<gene>
    <name evidence="2" type="ORF">SAMN05421663_101400</name>
</gene>
<proteinExistence type="predicted"/>
<evidence type="ECO:0000256" key="1">
    <source>
        <dbReference type="SAM" id="SignalP"/>
    </source>
</evidence>
<dbReference type="STRING" id="361279.SAMN05421663_101400"/>
<dbReference type="Gene3D" id="3.40.50.2300">
    <property type="match status" value="1"/>
</dbReference>
<evidence type="ECO:0000313" key="2">
    <source>
        <dbReference type="EMBL" id="SDC10644.1"/>
    </source>
</evidence>
<feature type="chain" id="PRO_5039714500" evidence="1">
    <location>
        <begin position="17"/>
        <end position="67"/>
    </location>
</feature>
<dbReference type="OrthoDB" id="9783240at2"/>
<dbReference type="AlphaFoldDB" id="A0A1G6IVX7"/>
<name>A0A1G6IVX7_9BACI</name>
<accession>A0A1G6IVX7</accession>
<keyword evidence="3" id="KW-1185">Reference proteome</keyword>
<dbReference type="SUPFAM" id="SSF53822">
    <property type="entry name" value="Periplasmic binding protein-like I"/>
    <property type="match status" value="1"/>
</dbReference>
<protein>
    <submittedName>
        <fullName evidence="2">Branched-chain amino acid transport system substrate-binding protein</fullName>
    </submittedName>
</protein>
<dbReference type="RefSeq" id="WP_093725465.1">
    <property type="nucleotide sequence ID" value="NZ_FMZB01000001.1"/>
</dbReference>
<dbReference type="EMBL" id="FMZB01000001">
    <property type="protein sequence ID" value="SDC10644.1"/>
    <property type="molecule type" value="Genomic_DNA"/>
</dbReference>
<reference evidence="3" key="1">
    <citation type="submission" date="2016-10" db="EMBL/GenBank/DDBJ databases">
        <authorList>
            <person name="Varghese N."/>
            <person name="Submissions S."/>
        </authorList>
    </citation>
    <scope>NUCLEOTIDE SEQUENCE [LARGE SCALE GENOMIC DNA]</scope>
    <source>
        <strain evidence="3">DSM 21620</strain>
    </source>
</reference>
<sequence length="67" mass="6768">MSLVFTSILALSFLVACGNTDTASGGSATLGEAIKNGAAMAVQEEKAAFEEAGLQVELTGFDDQGDP</sequence>